<evidence type="ECO:0000313" key="3">
    <source>
        <dbReference type="Proteomes" id="UP000483802"/>
    </source>
</evidence>
<keyword evidence="3" id="KW-1185">Reference proteome</keyword>
<accession>A0A6L6WTN5</accession>
<gene>
    <name evidence="2" type="ORF">GPA10_12445</name>
</gene>
<protein>
    <submittedName>
        <fullName evidence="2">Uncharacterized protein</fullName>
    </submittedName>
</protein>
<proteinExistence type="predicted"/>
<sequence>MTVEVGPHGDHDAQPAGRITGCEQLLDESGTFFRIGAQGEDFLELVDDDDVSPSPSAGSKARVWVLDG</sequence>
<dbReference type="AlphaFoldDB" id="A0A6L6WTN5"/>
<comment type="caution">
    <text evidence="2">The sequence shown here is derived from an EMBL/GenBank/DDBJ whole genome shotgun (WGS) entry which is preliminary data.</text>
</comment>
<dbReference type="EMBL" id="WPNZ01000006">
    <property type="protein sequence ID" value="MVO85540.1"/>
    <property type="molecule type" value="Genomic_DNA"/>
</dbReference>
<evidence type="ECO:0000313" key="2">
    <source>
        <dbReference type="EMBL" id="MVO85540.1"/>
    </source>
</evidence>
<organism evidence="2 3">
    <name type="scientific">Streptomyces typhae</name>
    <dbReference type="NCBI Taxonomy" id="2681492"/>
    <lineage>
        <taxon>Bacteria</taxon>
        <taxon>Bacillati</taxon>
        <taxon>Actinomycetota</taxon>
        <taxon>Actinomycetes</taxon>
        <taxon>Kitasatosporales</taxon>
        <taxon>Streptomycetaceae</taxon>
        <taxon>Streptomyces</taxon>
    </lineage>
</organism>
<reference evidence="2 3" key="1">
    <citation type="submission" date="2019-11" db="EMBL/GenBank/DDBJ databases">
        <title>Streptomyces typhae sp. nov., a novel endophytic actinomycete isolated from the root of cattail pollen (Typha angustifolia L.).</title>
        <authorList>
            <person name="Peng C."/>
        </authorList>
    </citation>
    <scope>NUCLEOTIDE SEQUENCE [LARGE SCALE GENOMIC DNA]</scope>
    <source>
        <strain evidence="3">p1417</strain>
    </source>
</reference>
<name>A0A6L6WTN5_9ACTN</name>
<dbReference type="Proteomes" id="UP000483802">
    <property type="component" value="Unassembled WGS sequence"/>
</dbReference>
<feature type="region of interest" description="Disordered" evidence="1">
    <location>
        <begin position="47"/>
        <end position="68"/>
    </location>
</feature>
<evidence type="ECO:0000256" key="1">
    <source>
        <dbReference type="SAM" id="MobiDB-lite"/>
    </source>
</evidence>